<gene>
    <name evidence="2" type="ORF">QBC33DRAFT_602165</name>
</gene>
<accession>A0AAJ0BQ84</accession>
<feature type="compositionally biased region" description="Low complexity" evidence="1">
    <location>
        <begin position="85"/>
        <end position="97"/>
    </location>
</feature>
<feature type="region of interest" description="Disordered" evidence="1">
    <location>
        <begin position="284"/>
        <end position="327"/>
    </location>
</feature>
<evidence type="ECO:0000313" key="3">
    <source>
        <dbReference type="Proteomes" id="UP001244011"/>
    </source>
</evidence>
<feature type="compositionally biased region" description="Acidic residues" evidence="1">
    <location>
        <begin position="132"/>
        <end position="148"/>
    </location>
</feature>
<feature type="compositionally biased region" description="Pro residues" evidence="1">
    <location>
        <begin position="48"/>
        <end position="60"/>
    </location>
</feature>
<feature type="compositionally biased region" description="Basic residues" evidence="1">
    <location>
        <begin position="241"/>
        <end position="252"/>
    </location>
</feature>
<dbReference type="EMBL" id="MU839043">
    <property type="protein sequence ID" value="KAK1762077.1"/>
    <property type="molecule type" value="Genomic_DNA"/>
</dbReference>
<feature type="compositionally biased region" description="Low complexity" evidence="1">
    <location>
        <begin position="354"/>
        <end position="365"/>
    </location>
</feature>
<dbReference type="GeneID" id="85315332"/>
<feature type="compositionally biased region" description="Low complexity" evidence="1">
    <location>
        <begin position="1"/>
        <end position="23"/>
    </location>
</feature>
<feature type="region of interest" description="Disordered" evidence="1">
    <location>
        <begin position="343"/>
        <end position="390"/>
    </location>
</feature>
<keyword evidence="3" id="KW-1185">Reference proteome</keyword>
<protein>
    <submittedName>
        <fullName evidence="2">Uncharacterized protein</fullName>
    </submittedName>
</protein>
<name>A0AAJ0BQ84_9PEZI</name>
<evidence type="ECO:0000313" key="2">
    <source>
        <dbReference type="EMBL" id="KAK1762077.1"/>
    </source>
</evidence>
<dbReference type="RefSeq" id="XP_060278290.1">
    <property type="nucleotide sequence ID" value="XM_060432145.1"/>
</dbReference>
<feature type="region of interest" description="Disordered" evidence="1">
    <location>
        <begin position="121"/>
        <end position="175"/>
    </location>
</feature>
<dbReference type="Proteomes" id="UP001244011">
    <property type="component" value="Unassembled WGS sequence"/>
</dbReference>
<reference evidence="2" key="1">
    <citation type="submission" date="2023-06" db="EMBL/GenBank/DDBJ databases">
        <title>Genome-scale phylogeny and comparative genomics of the fungal order Sordariales.</title>
        <authorList>
            <consortium name="Lawrence Berkeley National Laboratory"/>
            <person name="Hensen N."/>
            <person name="Bonometti L."/>
            <person name="Westerberg I."/>
            <person name="Brannstrom I.O."/>
            <person name="Guillou S."/>
            <person name="Cros-Aarteil S."/>
            <person name="Calhoun S."/>
            <person name="Haridas S."/>
            <person name="Kuo A."/>
            <person name="Mondo S."/>
            <person name="Pangilinan J."/>
            <person name="Riley R."/>
            <person name="Labutti K."/>
            <person name="Andreopoulos B."/>
            <person name="Lipzen A."/>
            <person name="Chen C."/>
            <person name="Yanf M."/>
            <person name="Daum C."/>
            <person name="Ng V."/>
            <person name="Clum A."/>
            <person name="Steindorff A."/>
            <person name="Ohm R."/>
            <person name="Martin F."/>
            <person name="Silar P."/>
            <person name="Natvig D."/>
            <person name="Lalanne C."/>
            <person name="Gautier V."/>
            <person name="Ament-Velasquez S.L."/>
            <person name="Kruys A."/>
            <person name="Hutchinson M.I."/>
            <person name="Powell A.J."/>
            <person name="Barry K."/>
            <person name="Miller A.N."/>
            <person name="Grigoriev I.V."/>
            <person name="Debuchy R."/>
            <person name="Gladieux P."/>
            <person name="Thoren M.H."/>
            <person name="Johannesson H."/>
        </authorList>
    </citation>
    <scope>NUCLEOTIDE SEQUENCE</scope>
    <source>
        <strain evidence="2">8032-3</strain>
    </source>
</reference>
<feature type="compositionally biased region" description="Basic and acidic residues" evidence="1">
    <location>
        <begin position="374"/>
        <end position="390"/>
    </location>
</feature>
<sequence length="390" mass="40702">MTDPDPARPASSAAIHAAQASNPMSRQPSVASRGSRSSLRRQQDAQPPASPSASSPPPQDHPQQQQQQPAQATVPPEPEQPPFTPLFTLLTSTSHPSQKPTLHHPTVHYIFADDDPELLTEALARHHRTPEDLEVDDPDAGPDPDPDSDQAASQEHRRDAASASATSSSSSSGSHHLDRAILIDLVPADGNNSSSPGGGLEVAWASSLTPDWAVVGARVASQADDDDDGHGHGPAADQEHLHHHQHRRHRKGSGGAGAGSLILKIEGVGAEAAAAARPLPVAGVVVPGRNSPAEGGEPQQSPGLAGGAGGKQQQRPSPGSEEYPALMDEFDKRMGVLRRVVEAGEERRRRTEADLLAAAAAAAASGEEEGEGDADYHGGEDERGAREAER</sequence>
<feature type="region of interest" description="Disordered" evidence="1">
    <location>
        <begin position="1"/>
        <end position="102"/>
    </location>
</feature>
<feature type="compositionally biased region" description="Basic and acidic residues" evidence="1">
    <location>
        <begin position="343"/>
        <end position="353"/>
    </location>
</feature>
<feature type="compositionally biased region" description="Low complexity" evidence="1">
    <location>
        <begin position="61"/>
        <end position="74"/>
    </location>
</feature>
<feature type="region of interest" description="Disordered" evidence="1">
    <location>
        <begin position="216"/>
        <end position="259"/>
    </location>
</feature>
<feature type="compositionally biased region" description="Low complexity" evidence="1">
    <location>
        <begin position="161"/>
        <end position="174"/>
    </location>
</feature>
<proteinExistence type="predicted"/>
<evidence type="ECO:0000256" key="1">
    <source>
        <dbReference type="SAM" id="MobiDB-lite"/>
    </source>
</evidence>
<comment type="caution">
    <text evidence="2">The sequence shown here is derived from an EMBL/GenBank/DDBJ whole genome shotgun (WGS) entry which is preliminary data.</text>
</comment>
<dbReference type="AlphaFoldDB" id="A0AAJ0BQ84"/>
<organism evidence="2 3">
    <name type="scientific">Phialemonium atrogriseum</name>
    <dbReference type="NCBI Taxonomy" id="1093897"/>
    <lineage>
        <taxon>Eukaryota</taxon>
        <taxon>Fungi</taxon>
        <taxon>Dikarya</taxon>
        <taxon>Ascomycota</taxon>
        <taxon>Pezizomycotina</taxon>
        <taxon>Sordariomycetes</taxon>
        <taxon>Sordariomycetidae</taxon>
        <taxon>Cephalothecales</taxon>
        <taxon>Cephalothecaceae</taxon>
        <taxon>Phialemonium</taxon>
    </lineage>
</organism>
<feature type="compositionally biased region" description="Pro residues" evidence="1">
    <location>
        <begin position="75"/>
        <end position="84"/>
    </location>
</feature>